<keyword evidence="2" id="KW-0813">Transport</keyword>
<feature type="transmembrane region" description="Helical" evidence="6">
    <location>
        <begin position="157"/>
        <end position="173"/>
    </location>
</feature>
<dbReference type="PANTHER" id="PTHR10231">
    <property type="entry name" value="NUCLEOTIDE-SUGAR TRANSMEMBRANE TRANSPORTER"/>
    <property type="match status" value="1"/>
</dbReference>
<evidence type="ECO:0000313" key="7">
    <source>
        <dbReference type="Ensembl" id="ENSSRHP00000011537.1"/>
    </source>
</evidence>
<sequence>MIMIDNVGSSEFIKLVVSFAALLASGNLAFCHSYSSLDWEASDESAVRLHVSSRGLLLVLVYCFISGLAGVYTERVLETQHLPLSLQNLFLYVFGVGINLGFSTLVWLIVVGQAANGLLVSVVMKHGTGITRLFVISSMLVNGVLSWGILGIHLTPYFLFPVLLIGWAVYLYYR</sequence>
<evidence type="ECO:0000256" key="5">
    <source>
        <dbReference type="ARBA" id="ARBA00023136"/>
    </source>
</evidence>
<evidence type="ECO:0000256" key="3">
    <source>
        <dbReference type="ARBA" id="ARBA00022692"/>
    </source>
</evidence>
<name>A0A673GH06_9TELE</name>
<evidence type="ECO:0000256" key="2">
    <source>
        <dbReference type="ARBA" id="ARBA00022597"/>
    </source>
</evidence>
<evidence type="ECO:0000256" key="6">
    <source>
        <dbReference type="SAM" id="Phobius"/>
    </source>
</evidence>
<dbReference type="GO" id="GO:0000139">
    <property type="term" value="C:Golgi membrane"/>
    <property type="evidence" value="ECO:0007669"/>
    <property type="project" value="UniProtKB-SubCell"/>
</dbReference>
<keyword evidence="2" id="KW-0762">Sugar transport</keyword>
<dbReference type="Proteomes" id="UP000472270">
    <property type="component" value="Unassembled WGS sequence"/>
</dbReference>
<dbReference type="GO" id="GO:0015165">
    <property type="term" value="F:pyrimidine nucleotide-sugar transmembrane transporter activity"/>
    <property type="evidence" value="ECO:0007669"/>
    <property type="project" value="InterPro"/>
</dbReference>
<keyword evidence="8" id="KW-1185">Reference proteome</keyword>
<feature type="transmembrane region" description="Helical" evidence="6">
    <location>
        <begin position="89"/>
        <end position="110"/>
    </location>
</feature>
<feature type="transmembrane region" description="Helical" evidence="6">
    <location>
        <begin position="55"/>
        <end position="77"/>
    </location>
</feature>
<reference evidence="7" key="2">
    <citation type="submission" date="2025-09" db="UniProtKB">
        <authorList>
            <consortium name="Ensembl"/>
        </authorList>
    </citation>
    <scope>IDENTIFICATION</scope>
</reference>
<keyword evidence="4 6" id="KW-1133">Transmembrane helix</keyword>
<dbReference type="Ensembl" id="ENSSRHT00000011980.1">
    <property type="protein sequence ID" value="ENSSRHP00000011537.1"/>
    <property type="gene ID" value="ENSSRHG00000006678.1"/>
</dbReference>
<dbReference type="Pfam" id="PF04142">
    <property type="entry name" value="Nuc_sug_transp"/>
    <property type="match status" value="1"/>
</dbReference>
<comment type="subcellular location">
    <subcellularLocation>
        <location evidence="1">Membrane</location>
        <topology evidence="1">Multi-pass membrane protein</topology>
    </subcellularLocation>
</comment>
<proteinExistence type="predicted"/>
<organism evidence="7 8">
    <name type="scientific">Sinocyclocheilus rhinocerous</name>
    <dbReference type="NCBI Taxonomy" id="307959"/>
    <lineage>
        <taxon>Eukaryota</taxon>
        <taxon>Metazoa</taxon>
        <taxon>Chordata</taxon>
        <taxon>Craniata</taxon>
        <taxon>Vertebrata</taxon>
        <taxon>Euteleostomi</taxon>
        <taxon>Actinopterygii</taxon>
        <taxon>Neopterygii</taxon>
        <taxon>Teleostei</taxon>
        <taxon>Ostariophysi</taxon>
        <taxon>Cypriniformes</taxon>
        <taxon>Cyprinidae</taxon>
        <taxon>Cyprininae</taxon>
        <taxon>Sinocyclocheilus</taxon>
    </lineage>
</organism>
<dbReference type="InterPro" id="IPR007271">
    <property type="entry name" value="Nuc_sug_transpt"/>
</dbReference>
<evidence type="ECO:0000313" key="8">
    <source>
        <dbReference type="Proteomes" id="UP000472270"/>
    </source>
</evidence>
<protein>
    <submittedName>
        <fullName evidence="7">Solute carrier family 35 member A4</fullName>
    </submittedName>
</protein>
<accession>A0A673GH06</accession>
<keyword evidence="3 6" id="KW-0812">Transmembrane</keyword>
<reference evidence="7" key="1">
    <citation type="submission" date="2025-08" db="UniProtKB">
        <authorList>
            <consortium name="Ensembl"/>
        </authorList>
    </citation>
    <scope>IDENTIFICATION</scope>
</reference>
<keyword evidence="5 6" id="KW-0472">Membrane</keyword>
<evidence type="ECO:0000256" key="1">
    <source>
        <dbReference type="ARBA" id="ARBA00004141"/>
    </source>
</evidence>
<evidence type="ECO:0000256" key="4">
    <source>
        <dbReference type="ARBA" id="ARBA00022989"/>
    </source>
</evidence>
<dbReference type="AlphaFoldDB" id="A0A673GH06"/>